<organism evidence="2 3">
    <name type="scientific">Marasmius crinis-equi</name>
    <dbReference type="NCBI Taxonomy" id="585013"/>
    <lineage>
        <taxon>Eukaryota</taxon>
        <taxon>Fungi</taxon>
        <taxon>Dikarya</taxon>
        <taxon>Basidiomycota</taxon>
        <taxon>Agaricomycotina</taxon>
        <taxon>Agaricomycetes</taxon>
        <taxon>Agaricomycetidae</taxon>
        <taxon>Agaricales</taxon>
        <taxon>Marasmiineae</taxon>
        <taxon>Marasmiaceae</taxon>
        <taxon>Marasmius</taxon>
    </lineage>
</organism>
<keyword evidence="3" id="KW-1185">Reference proteome</keyword>
<feature type="region of interest" description="Disordered" evidence="1">
    <location>
        <begin position="65"/>
        <end position="86"/>
    </location>
</feature>
<dbReference type="Proteomes" id="UP001465976">
    <property type="component" value="Unassembled WGS sequence"/>
</dbReference>
<comment type="caution">
    <text evidence="2">The sequence shown here is derived from an EMBL/GenBank/DDBJ whole genome shotgun (WGS) entry which is preliminary data.</text>
</comment>
<gene>
    <name evidence="2" type="ORF">V5O48_018889</name>
</gene>
<protein>
    <submittedName>
        <fullName evidence="2">Uncharacterized protein</fullName>
    </submittedName>
</protein>
<dbReference type="EMBL" id="JBAHYK010003820">
    <property type="protein sequence ID" value="KAL0563185.1"/>
    <property type="molecule type" value="Genomic_DNA"/>
</dbReference>
<sequence>MPAPRASQLANPVNIERFLTHTTSLGHAEAESYATRPIIRLGFSVAEAEEWMKTRQAQMKWNVKKPRGEDGHKNRKARSVHPYPANGAWHGPPRQFDWMEKWICGHARTFKDERRPDLSPRKRRPNRHQGTVKIECPAFIYLCKIPDEDKVTVEYFWVHEGHDVGTVADMSSSMLPLHVKAWIEQKVEEGLTWATIKPLLWIDTEIMNQINSGNATTLPDSLHVAYMDVYNSLRR</sequence>
<evidence type="ECO:0000313" key="3">
    <source>
        <dbReference type="Proteomes" id="UP001465976"/>
    </source>
</evidence>
<proteinExistence type="predicted"/>
<accession>A0ABR3EK08</accession>
<evidence type="ECO:0000313" key="2">
    <source>
        <dbReference type="EMBL" id="KAL0563185.1"/>
    </source>
</evidence>
<reference evidence="2 3" key="1">
    <citation type="submission" date="2024-02" db="EMBL/GenBank/DDBJ databases">
        <title>A draft genome for the cacao thread blight pathogen Marasmius crinis-equi.</title>
        <authorList>
            <person name="Cohen S.P."/>
            <person name="Baruah I.K."/>
            <person name="Amoako-Attah I."/>
            <person name="Bukari Y."/>
            <person name="Meinhardt L.W."/>
            <person name="Bailey B.A."/>
        </authorList>
    </citation>
    <scope>NUCLEOTIDE SEQUENCE [LARGE SCALE GENOMIC DNA]</scope>
    <source>
        <strain evidence="2 3">GH-76</strain>
    </source>
</reference>
<evidence type="ECO:0000256" key="1">
    <source>
        <dbReference type="SAM" id="MobiDB-lite"/>
    </source>
</evidence>
<name>A0ABR3EK08_9AGAR</name>